<name>X1UGH7_9ZZZZ</name>
<comment type="caution">
    <text evidence="1">The sequence shown here is derived from an EMBL/GenBank/DDBJ whole genome shotgun (WGS) entry which is preliminary data.</text>
</comment>
<reference evidence="1" key="1">
    <citation type="journal article" date="2014" name="Front. Microbiol.">
        <title>High frequency of phylogenetically diverse reductive dehalogenase-homologous genes in deep subseafloor sedimentary metagenomes.</title>
        <authorList>
            <person name="Kawai M."/>
            <person name="Futagami T."/>
            <person name="Toyoda A."/>
            <person name="Takaki Y."/>
            <person name="Nishi S."/>
            <person name="Hori S."/>
            <person name="Arai W."/>
            <person name="Tsubouchi T."/>
            <person name="Morono Y."/>
            <person name="Uchiyama I."/>
            <person name="Ito T."/>
            <person name="Fujiyama A."/>
            <person name="Inagaki F."/>
            <person name="Takami H."/>
        </authorList>
    </citation>
    <scope>NUCLEOTIDE SEQUENCE</scope>
    <source>
        <strain evidence="1">Expedition CK06-06</strain>
    </source>
</reference>
<dbReference type="EMBL" id="BARW01018438">
    <property type="protein sequence ID" value="GAI98955.1"/>
    <property type="molecule type" value="Genomic_DNA"/>
</dbReference>
<evidence type="ECO:0000313" key="1">
    <source>
        <dbReference type="EMBL" id="GAI98955.1"/>
    </source>
</evidence>
<protein>
    <submittedName>
        <fullName evidence="1">Uncharacterized protein</fullName>
    </submittedName>
</protein>
<dbReference type="AlphaFoldDB" id="X1UGH7"/>
<organism evidence="1">
    <name type="scientific">marine sediment metagenome</name>
    <dbReference type="NCBI Taxonomy" id="412755"/>
    <lineage>
        <taxon>unclassified sequences</taxon>
        <taxon>metagenomes</taxon>
        <taxon>ecological metagenomes</taxon>
    </lineage>
</organism>
<sequence length="90" mass="10747">NGPYPWHRLRSAQKILRLSDKYGADRMSAAIAKANYYSVYDIRRIENMLKNEVEGMVPEKQEPLQLKIEDSRFLRNSLSFNHHKDRKEKR</sequence>
<gene>
    <name evidence="1" type="ORF">S12H4_31563</name>
</gene>
<accession>X1UGH7</accession>
<feature type="non-terminal residue" evidence="1">
    <location>
        <position position="1"/>
    </location>
</feature>
<proteinExistence type="predicted"/>